<dbReference type="SUPFAM" id="SSF57701">
    <property type="entry name" value="Zn2/Cys6 DNA-binding domain"/>
    <property type="match status" value="1"/>
</dbReference>
<dbReference type="OrthoDB" id="4456959at2759"/>
<dbReference type="GO" id="GO:0003677">
    <property type="term" value="F:DNA binding"/>
    <property type="evidence" value="ECO:0007669"/>
    <property type="project" value="InterPro"/>
</dbReference>
<organism evidence="5 6">
    <name type="scientific">Amanita thiersii Skay4041</name>
    <dbReference type="NCBI Taxonomy" id="703135"/>
    <lineage>
        <taxon>Eukaryota</taxon>
        <taxon>Fungi</taxon>
        <taxon>Dikarya</taxon>
        <taxon>Basidiomycota</taxon>
        <taxon>Agaricomycotina</taxon>
        <taxon>Agaricomycetes</taxon>
        <taxon>Agaricomycetidae</taxon>
        <taxon>Agaricales</taxon>
        <taxon>Pluteineae</taxon>
        <taxon>Amanitaceae</taxon>
        <taxon>Amanita</taxon>
    </lineage>
</organism>
<keyword evidence="1" id="KW-0479">Metal-binding</keyword>
<dbReference type="SMART" id="SM00906">
    <property type="entry name" value="Fungal_trans"/>
    <property type="match status" value="1"/>
</dbReference>
<dbReference type="InterPro" id="IPR001138">
    <property type="entry name" value="Zn2Cys6_DnaBD"/>
</dbReference>
<dbReference type="InterPro" id="IPR007219">
    <property type="entry name" value="XnlR_reg_dom"/>
</dbReference>
<dbReference type="Pfam" id="PF04082">
    <property type="entry name" value="Fungal_trans"/>
    <property type="match status" value="1"/>
</dbReference>
<feature type="domain" description="Zn(2)-C6 fungal-type" evidence="4">
    <location>
        <begin position="39"/>
        <end position="72"/>
    </location>
</feature>
<evidence type="ECO:0000313" key="5">
    <source>
        <dbReference type="EMBL" id="PFH51533.1"/>
    </source>
</evidence>
<feature type="region of interest" description="Disordered" evidence="3">
    <location>
        <begin position="726"/>
        <end position="758"/>
    </location>
</feature>
<accession>A0A2A9NV49</accession>
<evidence type="ECO:0000256" key="2">
    <source>
        <dbReference type="ARBA" id="ARBA00023242"/>
    </source>
</evidence>
<reference evidence="5 6" key="1">
    <citation type="submission" date="2014-02" db="EMBL/GenBank/DDBJ databases">
        <title>Transposable element dynamics among asymbiotic and ectomycorrhizal Amanita fungi.</title>
        <authorList>
            <consortium name="DOE Joint Genome Institute"/>
            <person name="Hess J."/>
            <person name="Skrede I."/>
            <person name="Wolfe B."/>
            <person name="LaButti K."/>
            <person name="Ohm R.A."/>
            <person name="Grigoriev I.V."/>
            <person name="Pringle A."/>
        </authorList>
    </citation>
    <scope>NUCLEOTIDE SEQUENCE [LARGE SCALE GENOMIC DNA]</scope>
    <source>
        <strain evidence="5 6">SKay4041</strain>
    </source>
</reference>
<keyword evidence="2" id="KW-0539">Nucleus</keyword>
<dbReference type="InterPro" id="IPR036864">
    <property type="entry name" value="Zn2-C6_fun-type_DNA-bd_sf"/>
</dbReference>
<name>A0A2A9NV49_9AGAR</name>
<dbReference type="PROSITE" id="PS50048">
    <property type="entry name" value="ZN2_CY6_FUNGAL_2"/>
    <property type="match status" value="1"/>
</dbReference>
<dbReference type="GO" id="GO:0000981">
    <property type="term" value="F:DNA-binding transcription factor activity, RNA polymerase II-specific"/>
    <property type="evidence" value="ECO:0007669"/>
    <property type="project" value="InterPro"/>
</dbReference>
<keyword evidence="6" id="KW-1185">Reference proteome</keyword>
<dbReference type="AlphaFoldDB" id="A0A2A9NV49"/>
<evidence type="ECO:0000256" key="3">
    <source>
        <dbReference type="SAM" id="MobiDB-lite"/>
    </source>
</evidence>
<evidence type="ECO:0000256" key="1">
    <source>
        <dbReference type="ARBA" id="ARBA00022723"/>
    </source>
</evidence>
<dbReference type="PROSITE" id="PS00463">
    <property type="entry name" value="ZN2_CY6_FUNGAL_1"/>
    <property type="match status" value="1"/>
</dbReference>
<sequence>MQPLAGPPHPSSFPLSPSLSDNNYPLSLNALKKRKVDRACDACRRRKTRCDGPRMPDNVCSNCIQSRKTCTYVEMSKPRGPPKAYITSLEDKMEAMEALLKGLYPNVDFSNELGPPVIRDSWKNEGAASLQPASSSTHKYTLPLHSSASYLSVNTRKIETGPSLVPPSPLSHRLSRRRTTHLVFETTGHPFQGRTRSSENKNRLSTDQDNNSSSDNQSSASSDVDELVDPSADSVRRLTLRPAAESTKIIEDANSARFHGKSSATTLIDAARRFRELHIKEARNIIGAGPVDSSQEFQRVPHTRRSEFWRTPRWEISWEGYHLDSAGLLSWVVAQFPPPDLATELINNFFAHINYQFPLLHRPTFERQYYKEKLYHRDIWFACVCHSLFAVACRWSNDPRVVSEGATLPNGEPDWRKAGWKYFDVGITIHRLRRSLFLPTTLFEVQTFTLLGMFLRGTSAFAVGWLLVSIGLRKAQDVGAHRRKVYRSGPTVDDELWKRAFWLLVVFDCLGGTSLGRCCGFGQEDFDLEMPLEVDDEYWESEDPSKAFQQPPGVPALVASFNCFVRLTQVLTFALKTAYAINKSKVFFGLITGDWKEEVIRQLEIAMGEWFKNLPEHLKWSDKMTNPVYASQSATIHSLYYFIQMLIYRPFISSSSPSDLDDKESVSPVTKKAMDVCTAAARACVRIVQTQIAHGMSNIPNLVHTAYHAAGQLLLRVWDIKMQEKARKEKRDRSASKDDQKDRGTSEQEESKPPPAQQIDELMAEVHILINALERVEPKWEFVMPIL</sequence>
<evidence type="ECO:0000313" key="6">
    <source>
        <dbReference type="Proteomes" id="UP000242287"/>
    </source>
</evidence>
<feature type="compositionally biased region" description="Low complexity" evidence="3">
    <location>
        <begin position="207"/>
        <end position="222"/>
    </location>
</feature>
<dbReference type="Gene3D" id="4.10.240.10">
    <property type="entry name" value="Zn(2)-C6 fungal-type DNA-binding domain"/>
    <property type="match status" value="1"/>
</dbReference>
<dbReference type="Proteomes" id="UP000242287">
    <property type="component" value="Unassembled WGS sequence"/>
</dbReference>
<dbReference type="PANTHER" id="PTHR46910">
    <property type="entry name" value="TRANSCRIPTION FACTOR PDR1"/>
    <property type="match status" value="1"/>
</dbReference>
<dbReference type="SMART" id="SM00066">
    <property type="entry name" value="GAL4"/>
    <property type="match status" value="1"/>
</dbReference>
<dbReference type="CDD" id="cd00067">
    <property type="entry name" value="GAL4"/>
    <property type="match status" value="1"/>
</dbReference>
<dbReference type="EMBL" id="KZ301987">
    <property type="protein sequence ID" value="PFH51533.1"/>
    <property type="molecule type" value="Genomic_DNA"/>
</dbReference>
<feature type="compositionally biased region" description="Basic and acidic residues" evidence="3">
    <location>
        <begin position="196"/>
        <end position="206"/>
    </location>
</feature>
<dbReference type="CDD" id="cd12148">
    <property type="entry name" value="fungal_TF_MHR"/>
    <property type="match status" value="1"/>
</dbReference>
<feature type="compositionally biased region" description="Basic and acidic residues" evidence="3">
    <location>
        <begin position="726"/>
        <end position="752"/>
    </location>
</feature>
<evidence type="ECO:0000259" key="4">
    <source>
        <dbReference type="PROSITE" id="PS50048"/>
    </source>
</evidence>
<dbReference type="GO" id="GO:0006351">
    <property type="term" value="P:DNA-templated transcription"/>
    <property type="evidence" value="ECO:0007669"/>
    <property type="project" value="InterPro"/>
</dbReference>
<dbReference type="Pfam" id="PF00172">
    <property type="entry name" value="Zn_clus"/>
    <property type="match status" value="1"/>
</dbReference>
<protein>
    <recommendedName>
        <fullName evidence="4">Zn(2)-C6 fungal-type domain-containing protein</fullName>
    </recommendedName>
</protein>
<gene>
    <name evidence="5" type="ORF">AMATHDRAFT_142483</name>
</gene>
<dbReference type="PANTHER" id="PTHR46910:SF38">
    <property type="entry name" value="ZN(2)-C6 FUNGAL-TYPE DOMAIN-CONTAINING PROTEIN"/>
    <property type="match status" value="1"/>
</dbReference>
<proteinExistence type="predicted"/>
<feature type="region of interest" description="Disordered" evidence="3">
    <location>
        <begin position="183"/>
        <end position="239"/>
    </location>
</feature>
<dbReference type="InterPro" id="IPR050987">
    <property type="entry name" value="AtrR-like"/>
</dbReference>
<dbReference type="GO" id="GO:0008270">
    <property type="term" value="F:zinc ion binding"/>
    <property type="evidence" value="ECO:0007669"/>
    <property type="project" value="InterPro"/>
</dbReference>